<keyword evidence="1" id="KW-1133">Transmembrane helix</keyword>
<name>A0ABT1ZHL2_9MICO</name>
<evidence type="ECO:0000313" key="2">
    <source>
        <dbReference type="EMBL" id="MCS0500203.1"/>
    </source>
</evidence>
<gene>
    <name evidence="2" type="ORF">NUH29_11665</name>
</gene>
<proteinExistence type="predicted"/>
<dbReference type="EMBL" id="JANTHX010000008">
    <property type="protein sequence ID" value="MCS0500203.1"/>
    <property type="molecule type" value="Genomic_DNA"/>
</dbReference>
<reference evidence="2 3" key="1">
    <citation type="submission" date="2022-08" db="EMBL/GenBank/DDBJ databases">
        <authorList>
            <person name="Li F."/>
        </authorList>
    </citation>
    <scope>NUCLEOTIDE SEQUENCE [LARGE SCALE GENOMIC DNA]</scope>
    <source>
        <strain evidence="2 3">10F1B-8-1</strain>
    </source>
</reference>
<dbReference type="Proteomes" id="UP001205337">
    <property type="component" value="Unassembled WGS sequence"/>
</dbReference>
<evidence type="ECO:0000256" key="1">
    <source>
        <dbReference type="SAM" id="Phobius"/>
    </source>
</evidence>
<keyword evidence="1" id="KW-0472">Membrane</keyword>
<comment type="caution">
    <text evidence="2">The sequence shown here is derived from an EMBL/GenBank/DDBJ whole genome shotgun (WGS) entry which is preliminary data.</text>
</comment>
<accession>A0ABT1ZHL2</accession>
<feature type="transmembrane region" description="Helical" evidence="1">
    <location>
        <begin position="48"/>
        <end position="74"/>
    </location>
</feature>
<keyword evidence="3" id="KW-1185">Reference proteome</keyword>
<organism evidence="2 3">
    <name type="scientific">Protaetiibacter mangrovi</name>
    <dbReference type="NCBI Taxonomy" id="2970926"/>
    <lineage>
        <taxon>Bacteria</taxon>
        <taxon>Bacillati</taxon>
        <taxon>Actinomycetota</taxon>
        <taxon>Actinomycetes</taxon>
        <taxon>Micrococcales</taxon>
        <taxon>Microbacteriaceae</taxon>
        <taxon>Protaetiibacter</taxon>
    </lineage>
</organism>
<dbReference type="RefSeq" id="WP_258799341.1">
    <property type="nucleotide sequence ID" value="NZ_JANTHX010000008.1"/>
</dbReference>
<keyword evidence="1" id="KW-0812">Transmembrane</keyword>
<evidence type="ECO:0000313" key="3">
    <source>
        <dbReference type="Proteomes" id="UP001205337"/>
    </source>
</evidence>
<protein>
    <submittedName>
        <fullName evidence="2">Uncharacterized protein</fullName>
    </submittedName>
</protein>
<sequence length="104" mass="10759">MTTLTPSPVLATGVRIDTLVRAAAGRASGALAARADRPAVTNEVAPLILVAVIAVAAALALIAIIGAVATWIYYCQAYFGPNFWPAVSWPGQSGGLFYLACKRV</sequence>